<evidence type="ECO:0000256" key="2">
    <source>
        <dbReference type="ARBA" id="ARBA00002933"/>
    </source>
</evidence>
<dbReference type="InterPro" id="IPR015797">
    <property type="entry name" value="NUDIX_hydrolase-like_dom_sf"/>
</dbReference>
<evidence type="ECO:0000313" key="17">
    <source>
        <dbReference type="Proteomes" id="UP000218069"/>
    </source>
</evidence>
<dbReference type="SUPFAM" id="SSF55811">
    <property type="entry name" value="Nudix"/>
    <property type="match status" value="1"/>
</dbReference>
<dbReference type="Gene3D" id="1.10.340.30">
    <property type="entry name" value="Hypothetical protein, domain 2"/>
    <property type="match status" value="1"/>
</dbReference>
<dbReference type="InterPro" id="IPR023170">
    <property type="entry name" value="HhH_base_excis_C"/>
</dbReference>
<evidence type="ECO:0000256" key="3">
    <source>
        <dbReference type="ARBA" id="ARBA00008343"/>
    </source>
</evidence>
<keyword evidence="8 14" id="KW-0227">DNA damage</keyword>
<dbReference type="InterPro" id="IPR029119">
    <property type="entry name" value="MutY_C"/>
</dbReference>
<evidence type="ECO:0000256" key="4">
    <source>
        <dbReference type="ARBA" id="ARBA00012045"/>
    </source>
</evidence>
<evidence type="ECO:0000313" key="16">
    <source>
        <dbReference type="EMBL" id="SNX27837.1"/>
    </source>
</evidence>
<accession>A0A240DY02</accession>
<evidence type="ECO:0000256" key="12">
    <source>
        <dbReference type="ARBA" id="ARBA00023204"/>
    </source>
</evidence>
<dbReference type="EMBL" id="OANS01000001">
    <property type="protein sequence ID" value="SNX27837.1"/>
    <property type="molecule type" value="Genomic_DNA"/>
</dbReference>
<dbReference type="InterPro" id="IPR044298">
    <property type="entry name" value="MIG/MutY"/>
</dbReference>
<evidence type="ECO:0000259" key="15">
    <source>
        <dbReference type="SMART" id="SM00478"/>
    </source>
</evidence>
<dbReference type="EC" id="3.2.2.31" evidence="4 14"/>
<keyword evidence="6" id="KW-0004">4Fe-4S</keyword>
<dbReference type="Proteomes" id="UP000218069">
    <property type="component" value="Unassembled WGS sequence"/>
</dbReference>
<dbReference type="GO" id="GO:0006284">
    <property type="term" value="P:base-excision repair"/>
    <property type="evidence" value="ECO:0007669"/>
    <property type="project" value="UniProtKB-UniRule"/>
</dbReference>
<dbReference type="GO" id="GO:0035485">
    <property type="term" value="F:adenine/guanine mispair binding"/>
    <property type="evidence" value="ECO:0007669"/>
    <property type="project" value="TreeGrafter"/>
</dbReference>
<name>A0A240DY02_9BURK</name>
<dbReference type="GO" id="GO:0034039">
    <property type="term" value="F:8-oxo-7,8-dihydroguanine DNA N-glycosylase activity"/>
    <property type="evidence" value="ECO:0007669"/>
    <property type="project" value="TreeGrafter"/>
</dbReference>
<dbReference type="RefSeq" id="WP_096671956.1">
    <property type="nucleotide sequence ID" value="NZ_OANS01000001.1"/>
</dbReference>
<dbReference type="NCBIfam" id="TIGR01084">
    <property type="entry name" value="mutY"/>
    <property type="match status" value="1"/>
</dbReference>
<comment type="cofactor">
    <cofactor evidence="14">
        <name>[4Fe-4S] cluster</name>
        <dbReference type="ChEBI" id="CHEBI:49883"/>
    </cofactor>
    <text evidence="14">Binds 1 [4Fe-4S] cluster.</text>
</comment>
<dbReference type="PANTHER" id="PTHR42944">
    <property type="entry name" value="ADENINE DNA GLYCOSYLASE"/>
    <property type="match status" value="1"/>
</dbReference>
<keyword evidence="10 14" id="KW-0408">Iron</keyword>
<comment type="function">
    <text evidence="2">Adenine glycosylase active on G-A mispairs. MutY also corrects error-prone DNA synthesis past GO lesions which are due to the oxidatively damaged form of guanine: 7,8-dihydro-8-oxoguanine (8-oxo-dGTP).</text>
</comment>
<keyword evidence="17" id="KW-1185">Reference proteome</keyword>
<reference evidence="17" key="1">
    <citation type="submission" date="2017-08" db="EMBL/GenBank/DDBJ databases">
        <authorList>
            <person name="Varghese N."/>
            <person name="Submissions S."/>
        </authorList>
    </citation>
    <scope>NUCLEOTIDE SEQUENCE [LARGE SCALE GENOMIC DNA]</scope>
    <source>
        <strain evidence="17">AP-Melu-1000-B4</strain>
    </source>
</reference>
<dbReference type="GO" id="GO:0051539">
    <property type="term" value="F:4 iron, 4 sulfur cluster binding"/>
    <property type="evidence" value="ECO:0007669"/>
    <property type="project" value="UniProtKB-UniRule"/>
</dbReference>
<evidence type="ECO:0000256" key="6">
    <source>
        <dbReference type="ARBA" id="ARBA00022485"/>
    </source>
</evidence>
<dbReference type="GO" id="GO:0046872">
    <property type="term" value="F:metal ion binding"/>
    <property type="evidence" value="ECO:0007669"/>
    <property type="project" value="UniProtKB-UniRule"/>
</dbReference>
<evidence type="ECO:0000256" key="8">
    <source>
        <dbReference type="ARBA" id="ARBA00022763"/>
    </source>
</evidence>
<comment type="similarity">
    <text evidence="3 14">Belongs to the Nth/MutY family.</text>
</comment>
<organism evidence="16 17">
    <name type="scientific">Polynucleobacter meluiroseus</name>
    <dbReference type="NCBI Taxonomy" id="1938814"/>
    <lineage>
        <taxon>Bacteria</taxon>
        <taxon>Pseudomonadati</taxon>
        <taxon>Pseudomonadota</taxon>
        <taxon>Betaproteobacteria</taxon>
        <taxon>Burkholderiales</taxon>
        <taxon>Burkholderiaceae</taxon>
        <taxon>Polynucleobacter</taxon>
    </lineage>
</organism>
<dbReference type="OrthoDB" id="9802365at2"/>
<comment type="catalytic activity">
    <reaction evidence="1 14">
        <text>Hydrolyzes free adenine bases from 7,8-dihydro-8-oxoguanine:adenine mismatched double-stranded DNA, leaving an apurinic site.</text>
        <dbReference type="EC" id="3.2.2.31"/>
    </reaction>
</comment>
<sequence length="382" mass="43482">MSKTLIASFAQKLLVWHQAHGREGLPWQGIKDPYAVWISEIMLQQTQVATVLERYPRFMARFPTVKQLALAPIDAVLAEWAGLGYYSRARNLHACAKQVMEQFSGTFPSDPRLLESLKGIGRSTAGAIAAFAFHERAPILDANVKRVLARLFAIEGAIEEKKVNDLLWGLAQELLPTDSERMPVYTQALMDFGATWCTSRKPVCLSDAYVCTFAKQCQANLSNQVLMLPQKKVKAKSPEFDADLLLMRHQNAVLLQRRPEKAIWGGLWSLPESPWRAKANKVDQEIQGHFFSPEEILKLTLPNENAELGHKDYQQVILGERIKHVFTHRRLWMQIWHMNSAKAVQFTDENLRWVSLHQLGQYGLPQPIKLLLQGLNPVRDDE</sequence>
<dbReference type="CDD" id="cd03431">
    <property type="entry name" value="NUDIX_DNA_Glycosylase_C-MutY"/>
    <property type="match status" value="1"/>
</dbReference>
<feature type="domain" description="HhH-GPD" evidence="15">
    <location>
        <begin position="42"/>
        <end position="195"/>
    </location>
</feature>
<gene>
    <name evidence="16" type="ORF">SAMN06295945_0154</name>
</gene>
<dbReference type="GO" id="GO:0006298">
    <property type="term" value="P:mismatch repair"/>
    <property type="evidence" value="ECO:0007669"/>
    <property type="project" value="TreeGrafter"/>
</dbReference>
<dbReference type="Pfam" id="PF14815">
    <property type="entry name" value="NUDIX_4"/>
    <property type="match status" value="1"/>
</dbReference>
<dbReference type="InterPro" id="IPR011257">
    <property type="entry name" value="DNA_glycosylase"/>
</dbReference>
<keyword evidence="7" id="KW-0479">Metal-binding</keyword>
<dbReference type="GO" id="GO:0000701">
    <property type="term" value="F:purine-specific mismatch base pair DNA N-glycosylase activity"/>
    <property type="evidence" value="ECO:0007669"/>
    <property type="project" value="UniProtKB-EC"/>
</dbReference>
<dbReference type="SUPFAM" id="SSF48150">
    <property type="entry name" value="DNA-glycosylase"/>
    <property type="match status" value="1"/>
</dbReference>
<dbReference type="Gene3D" id="3.90.79.10">
    <property type="entry name" value="Nucleoside Triphosphate Pyrophosphohydrolase"/>
    <property type="match status" value="1"/>
</dbReference>
<proteinExistence type="inferred from homology"/>
<evidence type="ECO:0000256" key="13">
    <source>
        <dbReference type="ARBA" id="ARBA00023295"/>
    </source>
</evidence>
<evidence type="ECO:0000256" key="7">
    <source>
        <dbReference type="ARBA" id="ARBA00022723"/>
    </source>
</evidence>
<evidence type="ECO:0000256" key="14">
    <source>
        <dbReference type="RuleBase" id="RU365096"/>
    </source>
</evidence>
<dbReference type="SMART" id="SM00478">
    <property type="entry name" value="ENDO3c"/>
    <property type="match status" value="1"/>
</dbReference>
<keyword evidence="11" id="KW-0411">Iron-sulfur</keyword>
<protein>
    <recommendedName>
        <fullName evidence="5 14">Adenine DNA glycosylase</fullName>
        <ecNumber evidence="4 14">3.2.2.31</ecNumber>
    </recommendedName>
</protein>
<dbReference type="InterPro" id="IPR003265">
    <property type="entry name" value="HhH-GPD_domain"/>
</dbReference>
<dbReference type="InterPro" id="IPR005760">
    <property type="entry name" value="A/G_AdeGlyc_MutY"/>
</dbReference>
<evidence type="ECO:0000256" key="9">
    <source>
        <dbReference type="ARBA" id="ARBA00022801"/>
    </source>
</evidence>
<evidence type="ECO:0000256" key="1">
    <source>
        <dbReference type="ARBA" id="ARBA00000843"/>
    </source>
</evidence>
<evidence type="ECO:0000256" key="10">
    <source>
        <dbReference type="ARBA" id="ARBA00023004"/>
    </source>
</evidence>
<dbReference type="PANTHER" id="PTHR42944:SF1">
    <property type="entry name" value="ADENINE DNA GLYCOSYLASE"/>
    <property type="match status" value="1"/>
</dbReference>
<evidence type="ECO:0000256" key="11">
    <source>
        <dbReference type="ARBA" id="ARBA00023014"/>
    </source>
</evidence>
<dbReference type="AlphaFoldDB" id="A0A240DY02"/>
<dbReference type="Pfam" id="PF00730">
    <property type="entry name" value="HhH-GPD"/>
    <property type="match status" value="1"/>
</dbReference>
<keyword evidence="12" id="KW-0234">DNA repair</keyword>
<keyword evidence="9" id="KW-0378">Hydrolase</keyword>
<evidence type="ECO:0000256" key="5">
    <source>
        <dbReference type="ARBA" id="ARBA00022023"/>
    </source>
</evidence>
<dbReference type="FunFam" id="1.10.340.30:FF:000002">
    <property type="entry name" value="Adenine DNA glycosylase"/>
    <property type="match status" value="1"/>
</dbReference>
<dbReference type="Gene3D" id="1.10.1670.10">
    <property type="entry name" value="Helix-hairpin-Helix base-excision DNA repair enzymes (C-terminal)"/>
    <property type="match status" value="1"/>
</dbReference>
<dbReference type="GO" id="GO:0032357">
    <property type="term" value="F:oxidized purine DNA binding"/>
    <property type="evidence" value="ECO:0007669"/>
    <property type="project" value="TreeGrafter"/>
</dbReference>
<dbReference type="CDD" id="cd00056">
    <property type="entry name" value="ENDO3c"/>
    <property type="match status" value="1"/>
</dbReference>
<keyword evidence="13 14" id="KW-0326">Glycosidase</keyword>